<keyword evidence="4 15" id="KW-0012">Acyltransferase</keyword>
<evidence type="ECO:0000256" key="10">
    <source>
        <dbReference type="ARBA" id="ARBA00066767"/>
    </source>
</evidence>
<evidence type="ECO:0000256" key="5">
    <source>
        <dbReference type="ARBA" id="ARBA00050607"/>
    </source>
</evidence>
<evidence type="ECO:0000256" key="15">
    <source>
        <dbReference type="HAMAP-Rule" id="MF_00688"/>
    </source>
</evidence>
<comment type="catalytic activity">
    <reaction evidence="7 15">
        <text>N-terminal L-lysyl-[protein] + L-leucyl-tRNA(Leu) = N-terminal L-leucyl-L-lysyl-[protein] + tRNA(Leu) + H(+)</text>
        <dbReference type="Rhea" id="RHEA:12340"/>
        <dbReference type="Rhea" id="RHEA-COMP:9613"/>
        <dbReference type="Rhea" id="RHEA-COMP:9622"/>
        <dbReference type="Rhea" id="RHEA-COMP:12670"/>
        <dbReference type="Rhea" id="RHEA-COMP:12671"/>
        <dbReference type="ChEBI" id="CHEBI:15378"/>
        <dbReference type="ChEBI" id="CHEBI:65249"/>
        <dbReference type="ChEBI" id="CHEBI:78442"/>
        <dbReference type="ChEBI" id="CHEBI:78494"/>
        <dbReference type="ChEBI" id="CHEBI:133043"/>
        <dbReference type="EC" id="2.3.2.6"/>
    </reaction>
</comment>
<evidence type="ECO:0000256" key="3">
    <source>
        <dbReference type="ARBA" id="ARBA00022679"/>
    </source>
</evidence>
<evidence type="ECO:0000313" key="16">
    <source>
        <dbReference type="EMBL" id="GLQ31703.1"/>
    </source>
</evidence>
<dbReference type="InterPro" id="IPR004616">
    <property type="entry name" value="Leu/Phe-tRNA_Trfase"/>
</dbReference>
<dbReference type="PANTHER" id="PTHR30098:SF2">
    <property type="entry name" value="LEUCYL_PHENYLALANYL-TRNA--PROTEIN TRANSFERASE"/>
    <property type="match status" value="1"/>
</dbReference>
<comment type="catalytic activity">
    <reaction evidence="6 15">
        <text>N-terminal L-arginyl-[protein] + L-leucyl-tRNA(Leu) = N-terminal L-leucyl-L-arginyl-[protein] + tRNA(Leu) + H(+)</text>
        <dbReference type="Rhea" id="RHEA:50416"/>
        <dbReference type="Rhea" id="RHEA-COMP:9613"/>
        <dbReference type="Rhea" id="RHEA-COMP:9622"/>
        <dbReference type="Rhea" id="RHEA-COMP:12672"/>
        <dbReference type="Rhea" id="RHEA-COMP:12673"/>
        <dbReference type="ChEBI" id="CHEBI:15378"/>
        <dbReference type="ChEBI" id="CHEBI:64719"/>
        <dbReference type="ChEBI" id="CHEBI:78442"/>
        <dbReference type="ChEBI" id="CHEBI:78494"/>
        <dbReference type="ChEBI" id="CHEBI:133044"/>
        <dbReference type="EC" id="2.3.2.6"/>
    </reaction>
</comment>
<evidence type="ECO:0000256" key="7">
    <source>
        <dbReference type="ARBA" id="ARBA00051538"/>
    </source>
</evidence>
<evidence type="ECO:0000256" key="9">
    <source>
        <dbReference type="ARBA" id="ARBA00061535"/>
    </source>
</evidence>
<keyword evidence="2 15" id="KW-0963">Cytoplasm</keyword>
<dbReference type="RefSeq" id="WP_284381393.1">
    <property type="nucleotide sequence ID" value="NZ_BSNM01000014.1"/>
</dbReference>
<organism evidence="16 17">
    <name type="scientific">Litoribrevibacter albus</name>
    <dbReference type="NCBI Taxonomy" id="1473156"/>
    <lineage>
        <taxon>Bacteria</taxon>
        <taxon>Pseudomonadati</taxon>
        <taxon>Pseudomonadota</taxon>
        <taxon>Gammaproteobacteria</taxon>
        <taxon>Oceanospirillales</taxon>
        <taxon>Oceanospirillaceae</taxon>
        <taxon>Litoribrevibacter</taxon>
    </lineage>
</organism>
<evidence type="ECO:0000256" key="11">
    <source>
        <dbReference type="ARBA" id="ARBA00074372"/>
    </source>
</evidence>
<dbReference type="Proteomes" id="UP001161389">
    <property type="component" value="Unassembled WGS sequence"/>
</dbReference>
<dbReference type="InterPro" id="IPR016181">
    <property type="entry name" value="Acyl_CoA_acyltransferase"/>
</dbReference>
<dbReference type="InterPro" id="IPR042203">
    <property type="entry name" value="Leu/Phe-tRNA_Trfase_C"/>
</dbReference>
<keyword evidence="3 15" id="KW-0808">Transferase</keyword>
<evidence type="ECO:0000256" key="14">
    <source>
        <dbReference type="ARBA" id="ARBA00083640"/>
    </source>
</evidence>
<reference evidence="16" key="1">
    <citation type="journal article" date="2014" name="Int. J. Syst. Evol. Microbiol.">
        <title>Complete genome sequence of Corynebacterium casei LMG S-19264T (=DSM 44701T), isolated from a smear-ripened cheese.</title>
        <authorList>
            <consortium name="US DOE Joint Genome Institute (JGI-PGF)"/>
            <person name="Walter F."/>
            <person name="Albersmeier A."/>
            <person name="Kalinowski J."/>
            <person name="Ruckert C."/>
        </authorList>
    </citation>
    <scope>NUCLEOTIDE SEQUENCE</scope>
    <source>
        <strain evidence="16">NBRC 110071</strain>
    </source>
</reference>
<dbReference type="PANTHER" id="PTHR30098">
    <property type="entry name" value="LEUCYL/PHENYLALANYL-TRNA--PROTEIN TRANSFERASE"/>
    <property type="match status" value="1"/>
</dbReference>
<dbReference type="SUPFAM" id="SSF55729">
    <property type="entry name" value="Acyl-CoA N-acyltransferases (Nat)"/>
    <property type="match status" value="1"/>
</dbReference>
<evidence type="ECO:0000256" key="1">
    <source>
        <dbReference type="ARBA" id="ARBA00004496"/>
    </source>
</evidence>
<dbReference type="FunFam" id="3.30.70.3550:FF:000001">
    <property type="entry name" value="Leucyl/phenylalanyl-tRNA--protein transferase"/>
    <property type="match status" value="1"/>
</dbReference>
<dbReference type="GO" id="GO:0005737">
    <property type="term" value="C:cytoplasm"/>
    <property type="evidence" value="ECO:0007669"/>
    <property type="project" value="UniProtKB-SubCell"/>
</dbReference>
<evidence type="ECO:0000313" key="17">
    <source>
        <dbReference type="Proteomes" id="UP001161389"/>
    </source>
</evidence>
<name>A0AA37SB41_9GAMM</name>
<dbReference type="NCBIfam" id="TIGR00667">
    <property type="entry name" value="aat"/>
    <property type="match status" value="1"/>
</dbReference>
<reference evidence="16" key="2">
    <citation type="submission" date="2023-01" db="EMBL/GenBank/DDBJ databases">
        <title>Draft genome sequence of Litoribrevibacter albus strain NBRC 110071.</title>
        <authorList>
            <person name="Sun Q."/>
            <person name="Mori K."/>
        </authorList>
    </citation>
    <scope>NUCLEOTIDE SEQUENCE</scope>
    <source>
        <strain evidence="16">NBRC 110071</strain>
    </source>
</reference>
<keyword evidence="17" id="KW-1185">Reference proteome</keyword>
<dbReference type="HAMAP" id="MF_00688">
    <property type="entry name" value="Leu_Phe_trans"/>
    <property type="match status" value="1"/>
</dbReference>
<proteinExistence type="inferred from homology"/>
<protein>
    <recommendedName>
        <fullName evidence="11 15">Leucyl/phenylalanyl-tRNA--protein transferase</fullName>
        <ecNumber evidence="10 15">2.3.2.6</ecNumber>
    </recommendedName>
    <alternativeName>
        <fullName evidence="12 15">L/F-transferase</fullName>
    </alternativeName>
    <alternativeName>
        <fullName evidence="13 15">Leucyltransferase</fullName>
    </alternativeName>
    <alternativeName>
        <fullName evidence="14 15">Phenyalanyltransferase</fullName>
    </alternativeName>
</protein>
<sequence>MYITWLDDNSYDFPSTEEALDDPNGLLAAGGDLAPKRLLNAYSQGIFPWFSEDEPIMWWSPSPRCVLLPEQFYASKSLKKLFRQSKYSIRSNTCFDAVIEECSKERKDQNGTWITDDMKEAYNVLHHLGYAHSIEVFNNQVLVGGLYGVAIGGIFFGESMFSKKSNTSKLALYALSEFMKNQNLLLIDCQVTSSHLVSLGAIEIQRAEFEKHLSNNLDRFGMSTMKVDLTLL</sequence>
<evidence type="ECO:0000256" key="8">
    <source>
        <dbReference type="ARBA" id="ARBA00054043"/>
    </source>
</evidence>
<comment type="subcellular location">
    <subcellularLocation>
        <location evidence="1 15">Cytoplasm</location>
    </subcellularLocation>
</comment>
<dbReference type="GO" id="GO:0030163">
    <property type="term" value="P:protein catabolic process"/>
    <property type="evidence" value="ECO:0007669"/>
    <property type="project" value="UniProtKB-UniRule"/>
</dbReference>
<gene>
    <name evidence="15 16" type="primary">aat</name>
    <name evidence="16" type="ORF">GCM10007876_21820</name>
</gene>
<dbReference type="Pfam" id="PF03588">
    <property type="entry name" value="Leu_Phe_trans"/>
    <property type="match status" value="1"/>
</dbReference>
<dbReference type="InterPro" id="IPR042221">
    <property type="entry name" value="Leu/Phe-tRNA_Trfase_N"/>
</dbReference>
<evidence type="ECO:0000256" key="13">
    <source>
        <dbReference type="ARBA" id="ARBA00077165"/>
    </source>
</evidence>
<dbReference type="EMBL" id="BSNM01000014">
    <property type="protein sequence ID" value="GLQ31703.1"/>
    <property type="molecule type" value="Genomic_DNA"/>
</dbReference>
<comment type="caution">
    <text evidence="16">The sequence shown here is derived from an EMBL/GenBank/DDBJ whole genome shotgun (WGS) entry which is preliminary data.</text>
</comment>
<comment type="catalytic activity">
    <reaction evidence="5 15">
        <text>L-phenylalanyl-tRNA(Phe) + an N-terminal L-alpha-aminoacyl-[protein] = an N-terminal L-phenylalanyl-L-alpha-aminoacyl-[protein] + tRNA(Phe)</text>
        <dbReference type="Rhea" id="RHEA:43632"/>
        <dbReference type="Rhea" id="RHEA-COMP:9668"/>
        <dbReference type="Rhea" id="RHEA-COMP:9699"/>
        <dbReference type="Rhea" id="RHEA-COMP:10636"/>
        <dbReference type="Rhea" id="RHEA-COMP:10637"/>
        <dbReference type="ChEBI" id="CHEBI:78442"/>
        <dbReference type="ChEBI" id="CHEBI:78531"/>
        <dbReference type="ChEBI" id="CHEBI:78597"/>
        <dbReference type="ChEBI" id="CHEBI:83561"/>
        <dbReference type="EC" id="2.3.2.6"/>
    </reaction>
</comment>
<comment type="function">
    <text evidence="8 15">Functions in the N-end rule pathway of protein degradation where it conjugates Leu, Phe and, less efficiently, Met from aminoacyl-tRNAs to the N-termini of proteins containing an N-terminal arginine or lysine.</text>
</comment>
<evidence type="ECO:0000256" key="4">
    <source>
        <dbReference type="ARBA" id="ARBA00023315"/>
    </source>
</evidence>
<dbReference type="Gene3D" id="3.30.70.3550">
    <property type="entry name" value="Leucyl/phenylalanyl-tRNA-protein transferase, N-terminal domain"/>
    <property type="match status" value="1"/>
</dbReference>
<evidence type="ECO:0000256" key="12">
    <source>
        <dbReference type="ARBA" id="ARBA00077136"/>
    </source>
</evidence>
<dbReference type="AlphaFoldDB" id="A0AA37SB41"/>
<evidence type="ECO:0000256" key="6">
    <source>
        <dbReference type="ARBA" id="ARBA00050652"/>
    </source>
</evidence>
<comment type="similarity">
    <text evidence="9 15">Belongs to the L/F-transferase family.</text>
</comment>
<dbReference type="Gene3D" id="3.40.630.70">
    <property type="entry name" value="Leucyl/phenylalanyl-tRNA-protein transferase, C-terminal domain"/>
    <property type="match status" value="1"/>
</dbReference>
<accession>A0AA37SB41</accession>
<evidence type="ECO:0000256" key="2">
    <source>
        <dbReference type="ARBA" id="ARBA00022490"/>
    </source>
</evidence>
<dbReference type="GO" id="GO:0008914">
    <property type="term" value="F:leucyl-tRNA--protein transferase activity"/>
    <property type="evidence" value="ECO:0007669"/>
    <property type="project" value="UniProtKB-UniRule"/>
</dbReference>
<dbReference type="EC" id="2.3.2.6" evidence="10 15"/>